<organism evidence="1 2">
    <name type="scientific">Pectinatus brassicae</name>
    <dbReference type="NCBI Taxonomy" id="862415"/>
    <lineage>
        <taxon>Bacteria</taxon>
        <taxon>Bacillati</taxon>
        <taxon>Bacillota</taxon>
        <taxon>Negativicutes</taxon>
        <taxon>Selenomonadales</taxon>
        <taxon>Selenomonadaceae</taxon>
        <taxon>Pectinatus</taxon>
    </lineage>
</organism>
<dbReference type="Proteomes" id="UP000559117">
    <property type="component" value="Unassembled WGS sequence"/>
</dbReference>
<keyword evidence="2" id="KW-1185">Reference proteome</keyword>
<dbReference type="RefSeq" id="WP_183862962.1">
    <property type="nucleotide sequence ID" value="NZ_JACHFH010000040.1"/>
</dbReference>
<comment type="caution">
    <text evidence="1">The sequence shown here is derived from an EMBL/GenBank/DDBJ whole genome shotgun (WGS) entry which is preliminary data.</text>
</comment>
<evidence type="ECO:0000313" key="2">
    <source>
        <dbReference type="Proteomes" id="UP000559117"/>
    </source>
</evidence>
<gene>
    <name evidence="1" type="ORF">HNR32_002426</name>
</gene>
<reference evidence="1 2" key="1">
    <citation type="submission" date="2020-08" db="EMBL/GenBank/DDBJ databases">
        <title>Genomic Encyclopedia of Type Strains, Phase IV (KMG-IV): sequencing the most valuable type-strain genomes for metagenomic binning, comparative biology and taxonomic classification.</title>
        <authorList>
            <person name="Goeker M."/>
        </authorList>
    </citation>
    <scope>NUCLEOTIDE SEQUENCE [LARGE SCALE GENOMIC DNA]</scope>
    <source>
        <strain evidence="1 2">DSM 24661</strain>
    </source>
</reference>
<dbReference type="EMBL" id="JACHFH010000040">
    <property type="protein sequence ID" value="MBB5337266.1"/>
    <property type="molecule type" value="Genomic_DNA"/>
</dbReference>
<name>A0A840UJE8_9FIRM</name>
<evidence type="ECO:0000313" key="1">
    <source>
        <dbReference type="EMBL" id="MBB5337266.1"/>
    </source>
</evidence>
<dbReference type="AlphaFoldDB" id="A0A840UJE8"/>
<proteinExistence type="predicted"/>
<sequence>MNHIKFSSSDGQLYHDNKAGNLKIDFDGEGNIAIFPKNDGEINLSRQGAYQLFENWIIEMKTTMLPSDKERLIDLLTIK</sequence>
<protein>
    <submittedName>
        <fullName evidence="1">Uncharacterized protein</fullName>
    </submittedName>
</protein>
<accession>A0A840UJE8</accession>